<comment type="similarity">
    <text evidence="1">Belongs to the dynein heavy chain family.</text>
</comment>
<evidence type="ECO:0000313" key="4">
    <source>
        <dbReference type="Proteomes" id="UP001497497"/>
    </source>
</evidence>
<sequence length="63" mass="7054">MAGYKLFQPEITKSYGVNEWREDIKSVLKQAGGKGIPTTFLITDTQIKMECFLEDIDALLNSG</sequence>
<name>A0AAV2H209_LYMST</name>
<protein>
    <recommendedName>
        <fullName evidence="2">Dynein heavy chain AAA module D4 domain-containing protein</fullName>
    </recommendedName>
</protein>
<dbReference type="InterPro" id="IPR026983">
    <property type="entry name" value="DHC"/>
</dbReference>
<feature type="non-terminal residue" evidence="3">
    <location>
        <position position="63"/>
    </location>
</feature>
<keyword evidence="4" id="KW-1185">Reference proteome</keyword>
<dbReference type="InterPro" id="IPR027417">
    <property type="entry name" value="P-loop_NTPase"/>
</dbReference>
<dbReference type="PANTHER" id="PTHR46961">
    <property type="entry name" value="DYNEIN HEAVY CHAIN 1, AXONEMAL-LIKE PROTEIN"/>
    <property type="match status" value="1"/>
</dbReference>
<comment type="caution">
    <text evidence="3">The sequence shown here is derived from an EMBL/GenBank/DDBJ whole genome shotgun (WGS) entry which is preliminary data.</text>
</comment>
<evidence type="ECO:0000313" key="3">
    <source>
        <dbReference type="EMBL" id="CAL1527671.1"/>
    </source>
</evidence>
<dbReference type="Gene3D" id="3.40.50.300">
    <property type="entry name" value="P-loop containing nucleotide triphosphate hydrolases"/>
    <property type="match status" value="1"/>
</dbReference>
<dbReference type="PANTHER" id="PTHR46961:SF17">
    <property type="entry name" value="AAA+ ATPASE DOMAIN-CONTAINING PROTEIN"/>
    <property type="match status" value="1"/>
</dbReference>
<evidence type="ECO:0000256" key="1">
    <source>
        <dbReference type="ARBA" id="ARBA00008887"/>
    </source>
</evidence>
<dbReference type="GO" id="GO:0030286">
    <property type="term" value="C:dynein complex"/>
    <property type="evidence" value="ECO:0007669"/>
    <property type="project" value="InterPro"/>
</dbReference>
<dbReference type="GO" id="GO:0007018">
    <property type="term" value="P:microtubule-based movement"/>
    <property type="evidence" value="ECO:0007669"/>
    <property type="project" value="InterPro"/>
</dbReference>
<dbReference type="Proteomes" id="UP001497497">
    <property type="component" value="Unassembled WGS sequence"/>
</dbReference>
<organism evidence="3 4">
    <name type="scientific">Lymnaea stagnalis</name>
    <name type="common">Great pond snail</name>
    <name type="synonym">Helix stagnalis</name>
    <dbReference type="NCBI Taxonomy" id="6523"/>
    <lineage>
        <taxon>Eukaryota</taxon>
        <taxon>Metazoa</taxon>
        <taxon>Spiralia</taxon>
        <taxon>Lophotrochozoa</taxon>
        <taxon>Mollusca</taxon>
        <taxon>Gastropoda</taxon>
        <taxon>Heterobranchia</taxon>
        <taxon>Euthyneura</taxon>
        <taxon>Panpulmonata</taxon>
        <taxon>Hygrophila</taxon>
        <taxon>Lymnaeoidea</taxon>
        <taxon>Lymnaeidae</taxon>
        <taxon>Lymnaea</taxon>
    </lineage>
</organism>
<dbReference type="GO" id="GO:0045505">
    <property type="term" value="F:dynein intermediate chain binding"/>
    <property type="evidence" value="ECO:0007669"/>
    <property type="project" value="InterPro"/>
</dbReference>
<dbReference type="AlphaFoldDB" id="A0AAV2H209"/>
<accession>A0AAV2H209</accession>
<dbReference type="InterPro" id="IPR024317">
    <property type="entry name" value="Dynein_heavy_chain_D4_dom"/>
</dbReference>
<gene>
    <name evidence="3" type="ORF">GSLYS_00001841001</name>
</gene>
<proteinExistence type="inferred from homology"/>
<dbReference type="Pfam" id="PF12780">
    <property type="entry name" value="AAA_8"/>
    <property type="match status" value="1"/>
</dbReference>
<dbReference type="GO" id="GO:0051959">
    <property type="term" value="F:dynein light intermediate chain binding"/>
    <property type="evidence" value="ECO:0007669"/>
    <property type="project" value="InterPro"/>
</dbReference>
<feature type="domain" description="Dynein heavy chain AAA module D4" evidence="2">
    <location>
        <begin position="1"/>
        <end position="63"/>
    </location>
</feature>
<dbReference type="EMBL" id="CAXITT010000020">
    <property type="protein sequence ID" value="CAL1527671.1"/>
    <property type="molecule type" value="Genomic_DNA"/>
</dbReference>
<evidence type="ECO:0000259" key="2">
    <source>
        <dbReference type="Pfam" id="PF12780"/>
    </source>
</evidence>
<reference evidence="3 4" key="1">
    <citation type="submission" date="2024-04" db="EMBL/GenBank/DDBJ databases">
        <authorList>
            <consortium name="Genoscope - CEA"/>
            <person name="William W."/>
        </authorList>
    </citation>
    <scope>NUCLEOTIDE SEQUENCE [LARGE SCALE GENOMIC DNA]</scope>
</reference>